<dbReference type="PANTHER" id="PTHR36934:SF1">
    <property type="entry name" value="THIOESTERASE DOMAIN-CONTAINING PROTEIN"/>
    <property type="match status" value="1"/>
</dbReference>
<dbReference type="Proteomes" id="UP000578449">
    <property type="component" value="Unassembled WGS sequence"/>
</dbReference>
<feature type="binding site" evidence="2">
    <location>
        <position position="112"/>
    </location>
    <ligand>
        <name>substrate</name>
    </ligand>
</feature>
<dbReference type="RefSeq" id="WP_185049149.1">
    <property type="nucleotide sequence ID" value="NZ_BAABIX010000063.1"/>
</dbReference>
<evidence type="ECO:0000313" key="5">
    <source>
        <dbReference type="Proteomes" id="UP000578449"/>
    </source>
</evidence>
<dbReference type="PANTHER" id="PTHR36934">
    <property type="entry name" value="BLR0278 PROTEIN"/>
    <property type="match status" value="1"/>
</dbReference>
<comment type="caution">
    <text evidence="4">The sequence shown here is derived from an EMBL/GenBank/DDBJ whole genome shotgun (WGS) entry which is preliminary data.</text>
</comment>
<dbReference type="InterPro" id="IPR029069">
    <property type="entry name" value="HotDog_dom_sf"/>
</dbReference>
<reference evidence="4 5" key="1">
    <citation type="submission" date="2020-08" db="EMBL/GenBank/DDBJ databases">
        <title>Genomic Encyclopedia of Type Strains, Phase IV (KMG-IV): sequencing the most valuable type-strain genomes for metagenomic binning, comparative biology and taxonomic classification.</title>
        <authorList>
            <person name="Goeker M."/>
        </authorList>
    </citation>
    <scope>NUCLEOTIDE SEQUENCE [LARGE SCALE GENOMIC DNA]</scope>
    <source>
        <strain evidence="4 5">DSM 45615</strain>
    </source>
</reference>
<evidence type="ECO:0000259" key="3">
    <source>
        <dbReference type="Pfam" id="PF22636"/>
    </source>
</evidence>
<feature type="domain" description="Fluoroacetyl-CoA-specific thioesterase-like" evidence="3">
    <location>
        <begin position="16"/>
        <end position="117"/>
    </location>
</feature>
<feature type="binding site" evidence="2">
    <location>
        <position position="61"/>
    </location>
    <ligand>
        <name>substrate</name>
    </ligand>
</feature>
<protein>
    <submittedName>
        <fullName evidence="4">Putative thioesterase</fullName>
    </submittedName>
</protein>
<keyword evidence="5" id="KW-1185">Reference proteome</keyword>
<dbReference type="Gene3D" id="3.10.129.10">
    <property type="entry name" value="Hotdog Thioesterase"/>
    <property type="match status" value="1"/>
</dbReference>
<evidence type="ECO:0000256" key="2">
    <source>
        <dbReference type="PIRSR" id="PIRSR014972-2"/>
    </source>
</evidence>
<evidence type="ECO:0000313" key="4">
    <source>
        <dbReference type="EMBL" id="MBB5132298.1"/>
    </source>
</evidence>
<dbReference type="InterPro" id="IPR054485">
    <property type="entry name" value="FlK-like_dom"/>
</dbReference>
<dbReference type="SUPFAM" id="SSF54637">
    <property type="entry name" value="Thioesterase/thiol ester dehydrase-isomerase"/>
    <property type="match status" value="1"/>
</dbReference>
<feature type="active site" evidence="1">
    <location>
        <position position="34"/>
    </location>
</feature>
<feature type="active site" evidence="1">
    <location>
        <position position="68"/>
    </location>
</feature>
<evidence type="ECO:0000256" key="1">
    <source>
        <dbReference type="PIRSR" id="PIRSR014972-1"/>
    </source>
</evidence>
<sequence length="131" mass="14334">MKALPSTLSASYTHEVTSRDTADQWRNDLPVLATPVLLWLGEITAMRALEGYLDEDEMTVGLSHDSSHLAPTPAGHEVHLTAVLRERDGARLTFDVHAHDGTDEILRGTHTRAVISRSRFLARLAAKSAPA</sequence>
<dbReference type="PIRSF" id="PIRSF014972">
    <property type="entry name" value="FlK"/>
    <property type="match status" value="1"/>
</dbReference>
<proteinExistence type="predicted"/>
<feature type="active site" evidence="1">
    <location>
        <position position="42"/>
    </location>
</feature>
<dbReference type="EMBL" id="JACHGN010000004">
    <property type="protein sequence ID" value="MBB5132298.1"/>
    <property type="molecule type" value="Genomic_DNA"/>
</dbReference>
<dbReference type="InterPro" id="IPR025540">
    <property type="entry name" value="FlK"/>
</dbReference>
<feature type="binding site" evidence="2">
    <location>
        <position position="61"/>
    </location>
    <ligand>
        <name>CoA</name>
        <dbReference type="ChEBI" id="CHEBI:57287"/>
    </ligand>
</feature>
<name>A0A840NXR2_9ACTN</name>
<organism evidence="4 5">
    <name type="scientific">Thermocatellispora tengchongensis</name>
    <dbReference type="NCBI Taxonomy" id="1073253"/>
    <lineage>
        <taxon>Bacteria</taxon>
        <taxon>Bacillati</taxon>
        <taxon>Actinomycetota</taxon>
        <taxon>Actinomycetes</taxon>
        <taxon>Streptosporangiales</taxon>
        <taxon>Streptosporangiaceae</taxon>
        <taxon>Thermocatellispora</taxon>
    </lineage>
</organism>
<dbReference type="Pfam" id="PF22636">
    <property type="entry name" value="FlK"/>
    <property type="match status" value="1"/>
</dbReference>
<dbReference type="AlphaFoldDB" id="A0A840NXR2"/>
<gene>
    <name evidence="4" type="ORF">HNP84_002014</name>
</gene>
<accession>A0A840NXR2</accession>